<dbReference type="Gene3D" id="3.10.450.40">
    <property type="match status" value="2"/>
</dbReference>
<evidence type="ECO:0000313" key="6">
    <source>
        <dbReference type="Proteomes" id="UP001595916"/>
    </source>
</evidence>
<keyword evidence="2" id="KW-1133">Transmembrane helix</keyword>
<feature type="compositionally biased region" description="Acidic residues" evidence="1">
    <location>
        <begin position="661"/>
        <end position="688"/>
    </location>
</feature>
<evidence type="ECO:0000259" key="3">
    <source>
        <dbReference type="Pfam" id="PF03413"/>
    </source>
</evidence>
<dbReference type="PANTHER" id="PTHR34978:SF3">
    <property type="entry name" value="SLR0241 PROTEIN"/>
    <property type="match status" value="1"/>
</dbReference>
<organism evidence="5 6">
    <name type="scientific">Filifactor villosus</name>
    <dbReference type="NCBI Taxonomy" id="29374"/>
    <lineage>
        <taxon>Bacteria</taxon>
        <taxon>Bacillati</taxon>
        <taxon>Bacillota</taxon>
        <taxon>Clostridia</taxon>
        <taxon>Peptostreptococcales</taxon>
        <taxon>Filifactoraceae</taxon>
        <taxon>Filifactor</taxon>
    </lineage>
</organism>
<dbReference type="RefSeq" id="WP_379787421.1">
    <property type="nucleotide sequence ID" value="NZ_JBHSHL010000008.1"/>
</dbReference>
<evidence type="ECO:0000259" key="4">
    <source>
        <dbReference type="Pfam" id="PF05569"/>
    </source>
</evidence>
<name>A0ABV9QID5_9FIRM</name>
<dbReference type="Pfam" id="PF05569">
    <property type="entry name" value="Peptidase_M56"/>
    <property type="match status" value="1"/>
</dbReference>
<sequence length="688" mass="77477">MQFLITLLSVSAVMSCIMLSLFLLSSITLRKITAKTRYMMWIVLLIGLIIPFRPILGKGLITLNSPSVTPPVEERIQVEQPEKEPPAAEFTVKNSDPEHSQVQESARQEEGPSSDPDVRSWFHVFFTLNTLIVIWAVGAIFVFSRYMLQYRNFRRMIRRWGEKVREAETLVLFDEVKAYMGLDKKRIDLAVCPFINTPMLTGIFKPVVLLPQRAFSEDELELIFEHELTHYKHKDLWVNFLTVVTLAVHWFNPLLYLFVPTVYNDGESYCDETVLFGKDSNYRRFYGEVIISMIDMNVKRPIALSTCFYTKKINLKRRLFHIMESNKRKQQYSMAGIALALGLTLASGSVFVFASPVQNNIGLQKAKRIALNNAGLQASNVSFVNARLNKDGATKVYEIEFFSNGIEYDYTIDAISGAVLNKDTDIDNFSIPQNNKTPQGSTPVNTSGISLEKAKEIALKNAGLNSSNVSFIKAKLDNDDGRKVYDIEFYSNGKKYDYEIDATSGSILDKDTDIERFSPSQNNQVVQGPNSSNASEVAQTSASSNTSGNSPDRAKSAAVNQAGLNSSKVESIKSTSGNEDGRSELRNNDKVDASSEKVREQESGKIKSRDNDKNDDRDKSKNNNDKVQDSKNDDSKIKDNKNDNGKVKESRNDDNKVKDDKDDDDDTDDDNDDDEDQDDDKDDDNDDD</sequence>
<dbReference type="EMBL" id="JBHSHL010000008">
    <property type="protein sequence ID" value="MFC4803944.1"/>
    <property type="molecule type" value="Genomic_DNA"/>
</dbReference>
<feature type="compositionally biased region" description="Basic and acidic residues" evidence="1">
    <location>
        <begin position="95"/>
        <end position="116"/>
    </location>
</feature>
<accession>A0ABV9QID5</accession>
<feature type="transmembrane region" description="Helical" evidence="2">
    <location>
        <begin position="121"/>
        <end position="148"/>
    </location>
</feature>
<feature type="compositionally biased region" description="Polar residues" evidence="1">
    <location>
        <begin position="558"/>
        <end position="578"/>
    </location>
</feature>
<feature type="domain" description="PepSY" evidence="3">
    <location>
        <begin position="449"/>
        <end position="510"/>
    </location>
</feature>
<feature type="compositionally biased region" description="Basic and acidic residues" evidence="1">
    <location>
        <begin position="579"/>
        <end position="660"/>
    </location>
</feature>
<feature type="compositionally biased region" description="Polar residues" evidence="1">
    <location>
        <begin position="520"/>
        <end position="550"/>
    </location>
</feature>
<feature type="transmembrane region" description="Helical" evidence="2">
    <location>
        <begin position="331"/>
        <end position="354"/>
    </location>
</feature>
<dbReference type="InterPro" id="IPR008756">
    <property type="entry name" value="Peptidase_M56"/>
</dbReference>
<feature type="domain" description="Peptidase M56" evidence="4">
    <location>
        <begin position="7"/>
        <end position="321"/>
    </location>
</feature>
<evidence type="ECO:0000256" key="2">
    <source>
        <dbReference type="SAM" id="Phobius"/>
    </source>
</evidence>
<dbReference type="InterPro" id="IPR052173">
    <property type="entry name" value="Beta-lactam_resp_regulator"/>
</dbReference>
<dbReference type="Proteomes" id="UP001595916">
    <property type="component" value="Unassembled WGS sequence"/>
</dbReference>
<feature type="region of interest" description="Disordered" evidence="1">
    <location>
        <begin position="520"/>
        <end position="688"/>
    </location>
</feature>
<evidence type="ECO:0000313" key="5">
    <source>
        <dbReference type="EMBL" id="MFC4803944.1"/>
    </source>
</evidence>
<dbReference type="PANTHER" id="PTHR34978">
    <property type="entry name" value="POSSIBLE SENSOR-TRANSDUCER PROTEIN BLAR"/>
    <property type="match status" value="1"/>
</dbReference>
<feature type="region of interest" description="Disordered" evidence="1">
    <location>
        <begin position="77"/>
        <end position="116"/>
    </location>
</feature>
<feature type="domain" description="PepSY" evidence="3">
    <location>
        <begin position="361"/>
        <end position="422"/>
    </location>
</feature>
<feature type="transmembrane region" description="Helical" evidence="2">
    <location>
        <begin position="6"/>
        <end position="26"/>
    </location>
</feature>
<dbReference type="CDD" id="cd07341">
    <property type="entry name" value="M56_BlaR1_MecR1_like"/>
    <property type="match status" value="1"/>
</dbReference>
<reference evidence="6" key="1">
    <citation type="journal article" date="2019" name="Int. J. Syst. Evol. Microbiol.">
        <title>The Global Catalogue of Microorganisms (GCM) 10K type strain sequencing project: providing services to taxonomists for standard genome sequencing and annotation.</title>
        <authorList>
            <consortium name="The Broad Institute Genomics Platform"/>
            <consortium name="The Broad Institute Genome Sequencing Center for Infectious Disease"/>
            <person name="Wu L."/>
            <person name="Ma J."/>
        </authorList>
    </citation>
    <scope>NUCLEOTIDE SEQUENCE [LARGE SCALE GENOMIC DNA]</scope>
    <source>
        <strain evidence="6">CCUG 46385</strain>
    </source>
</reference>
<proteinExistence type="predicted"/>
<feature type="transmembrane region" description="Helical" evidence="2">
    <location>
        <begin position="236"/>
        <end position="259"/>
    </location>
</feature>
<gene>
    <name evidence="5" type="ORF">ACFO4R_02510</name>
</gene>
<feature type="compositionally biased region" description="Basic and acidic residues" evidence="1">
    <location>
        <begin position="77"/>
        <end position="86"/>
    </location>
</feature>
<comment type="caution">
    <text evidence="5">The sequence shown here is derived from an EMBL/GenBank/DDBJ whole genome shotgun (WGS) entry which is preliminary data.</text>
</comment>
<dbReference type="Pfam" id="PF03413">
    <property type="entry name" value="PepSY"/>
    <property type="match status" value="2"/>
</dbReference>
<protein>
    <submittedName>
        <fullName evidence="5">M56 family metallopeptidase</fullName>
    </submittedName>
</protein>
<evidence type="ECO:0000256" key="1">
    <source>
        <dbReference type="SAM" id="MobiDB-lite"/>
    </source>
</evidence>
<keyword evidence="6" id="KW-1185">Reference proteome</keyword>
<dbReference type="InterPro" id="IPR025711">
    <property type="entry name" value="PepSY"/>
</dbReference>
<keyword evidence="2" id="KW-0812">Transmembrane</keyword>
<keyword evidence="2" id="KW-0472">Membrane</keyword>
<feature type="transmembrane region" description="Helical" evidence="2">
    <location>
        <begin position="38"/>
        <end position="56"/>
    </location>
</feature>